<comment type="caution">
    <text evidence="10">The sequence shown here is derived from an EMBL/GenBank/DDBJ whole genome shotgun (WGS) entry which is preliminary data.</text>
</comment>
<gene>
    <name evidence="10" type="ORF">PLOB_00049371</name>
</gene>
<evidence type="ECO:0000256" key="5">
    <source>
        <dbReference type="ARBA" id="ARBA00023136"/>
    </source>
</evidence>
<dbReference type="PRINTS" id="PR00237">
    <property type="entry name" value="GPCRRHODOPSN"/>
</dbReference>
<evidence type="ECO:0000256" key="3">
    <source>
        <dbReference type="ARBA" id="ARBA00022989"/>
    </source>
</evidence>
<dbReference type="EMBL" id="CALNXK010000095">
    <property type="protein sequence ID" value="CAH3152863.1"/>
    <property type="molecule type" value="Genomic_DNA"/>
</dbReference>
<evidence type="ECO:0000313" key="11">
    <source>
        <dbReference type="Proteomes" id="UP001159405"/>
    </source>
</evidence>
<evidence type="ECO:0000256" key="2">
    <source>
        <dbReference type="ARBA" id="ARBA00022692"/>
    </source>
</evidence>
<dbReference type="Proteomes" id="UP001159405">
    <property type="component" value="Unassembled WGS sequence"/>
</dbReference>
<evidence type="ECO:0000256" key="7">
    <source>
        <dbReference type="ARBA" id="ARBA00023224"/>
    </source>
</evidence>
<feature type="transmembrane region" description="Helical" evidence="8">
    <location>
        <begin position="275"/>
        <end position="297"/>
    </location>
</feature>
<feature type="transmembrane region" description="Helical" evidence="8">
    <location>
        <begin position="142"/>
        <end position="163"/>
    </location>
</feature>
<keyword evidence="7" id="KW-0807">Transducer</keyword>
<comment type="subcellular location">
    <subcellularLocation>
        <location evidence="1">Membrane</location>
        <topology evidence="1">Multi-pass membrane protein</topology>
    </subcellularLocation>
</comment>
<dbReference type="PANTHER" id="PTHR24240">
    <property type="entry name" value="OPSIN"/>
    <property type="match status" value="1"/>
</dbReference>
<feature type="transmembrane region" description="Helical" evidence="8">
    <location>
        <begin position="59"/>
        <end position="80"/>
    </location>
</feature>
<evidence type="ECO:0000256" key="4">
    <source>
        <dbReference type="ARBA" id="ARBA00023040"/>
    </source>
</evidence>
<evidence type="ECO:0000256" key="6">
    <source>
        <dbReference type="ARBA" id="ARBA00023170"/>
    </source>
</evidence>
<dbReference type="Pfam" id="PF00001">
    <property type="entry name" value="7tm_1"/>
    <property type="match status" value="1"/>
</dbReference>
<sequence>MAYSFQTGPSSHDPLGRSRTEISLEVALSILICLISILNNFLVVYVVNKDSRLKCVTNIFILNLALTDIFMATLYMPFWVISLHSGTWIFSEKWCQLSAAILSTLAATSHLTMGLIAFNRYVRVVKPAMYSRLFPSNRRARFYCALVWIASTLVATPPLYGWGKIAYHPSFAICTFSWKIEHISYGIVLMAVLVNGTTIAIFHSYYKIYKILKESTQNLNAHSTEDGAALSERRRTDIKLLKTSFAVVCTFVVTMTPGSVLVICETAGCLIPRTISLAAVYLVFTSSLVNPIIYGLMNPQFQAAFKRALRFGRCGNNQISQGWTGNGIQALSQGSMS</sequence>
<proteinExistence type="predicted"/>
<name>A0ABN8Q1R2_9CNID</name>
<reference evidence="10 11" key="1">
    <citation type="submission" date="2022-05" db="EMBL/GenBank/DDBJ databases">
        <authorList>
            <consortium name="Genoscope - CEA"/>
            <person name="William W."/>
        </authorList>
    </citation>
    <scope>NUCLEOTIDE SEQUENCE [LARGE SCALE GENOMIC DNA]</scope>
</reference>
<evidence type="ECO:0000256" key="1">
    <source>
        <dbReference type="ARBA" id="ARBA00004141"/>
    </source>
</evidence>
<feature type="transmembrane region" description="Helical" evidence="8">
    <location>
        <begin position="100"/>
        <end position="122"/>
    </location>
</feature>
<keyword evidence="5 8" id="KW-0472">Membrane</keyword>
<feature type="transmembrane region" description="Helical" evidence="8">
    <location>
        <begin position="26"/>
        <end position="47"/>
    </location>
</feature>
<feature type="transmembrane region" description="Helical" evidence="8">
    <location>
        <begin position="243"/>
        <end position="263"/>
    </location>
</feature>
<keyword evidence="2 8" id="KW-0812">Transmembrane</keyword>
<keyword evidence="3 8" id="KW-1133">Transmembrane helix</keyword>
<dbReference type="InterPro" id="IPR000276">
    <property type="entry name" value="GPCR_Rhodpsn"/>
</dbReference>
<dbReference type="InterPro" id="IPR017452">
    <property type="entry name" value="GPCR_Rhodpsn_7TM"/>
</dbReference>
<dbReference type="InterPro" id="IPR050125">
    <property type="entry name" value="GPCR_opsins"/>
</dbReference>
<dbReference type="CDD" id="cd00637">
    <property type="entry name" value="7tm_classA_rhodopsin-like"/>
    <property type="match status" value="1"/>
</dbReference>
<feature type="transmembrane region" description="Helical" evidence="8">
    <location>
        <begin position="183"/>
        <end position="206"/>
    </location>
</feature>
<organism evidence="10 11">
    <name type="scientific">Porites lobata</name>
    <dbReference type="NCBI Taxonomy" id="104759"/>
    <lineage>
        <taxon>Eukaryota</taxon>
        <taxon>Metazoa</taxon>
        <taxon>Cnidaria</taxon>
        <taxon>Anthozoa</taxon>
        <taxon>Hexacorallia</taxon>
        <taxon>Scleractinia</taxon>
        <taxon>Fungiina</taxon>
        <taxon>Poritidae</taxon>
        <taxon>Porites</taxon>
    </lineage>
</organism>
<evidence type="ECO:0000256" key="8">
    <source>
        <dbReference type="SAM" id="Phobius"/>
    </source>
</evidence>
<dbReference type="SUPFAM" id="SSF81321">
    <property type="entry name" value="Family A G protein-coupled receptor-like"/>
    <property type="match status" value="1"/>
</dbReference>
<evidence type="ECO:0000259" key="9">
    <source>
        <dbReference type="PROSITE" id="PS50262"/>
    </source>
</evidence>
<keyword evidence="11" id="KW-1185">Reference proteome</keyword>
<keyword evidence="4" id="KW-0297">G-protein coupled receptor</keyword>
<protein>
    <recommendedName>
        <fullName evidence="9">G-protein coupled receptors family 1 profile domain-containing protein</fullName>
    </recommendedName>
</protein>
<keyword evidence="6" id="KW-0675">Receptor</keyword>
<evidence type="ECO:0000313" key="10">
    <source>
        <dbReference type="EMBL" id="CAH3152863.1"/>
    </source>
</evidence>
<dbReference type="Gene3D" id="1.20.1070.10">
    <property type="entry name" value="Rhodopsin 7-helix transmembrane proteins"/>
    <property type="match status" value="1"/>
</dbReference>
<accession>A0ABN8Q1R2</accession>
<dbReference type="PROSITE" id="PS50262">
    <property type="entry name" value="G_PROTEIN_RECEP_F1_2"/>
    <property type="match status" value="1"/>
</dbReference>
<feature type="domain" description="G-protein coupled receptors family 1 profile" evidence="9">
    <location>
        <begin position="39"/>
        <end position="294"/>
    </location>
</feature>